<dbReference type="EMBL" id="CP019288">
    <property type="protein sequence ID" value="QHI37527.1"/>
    <property type="molecule type" value="Genomic_DNA"/>
</dbReference>
<dbReference type="Proteomes" id="UP000464657">
    <property type="component" value="Chromosome"/>
</dbReference>
<dbReference type="AlphaFoldDB" id="A0A7L4ZLZ9"/>
<dbReference type="OrthoDB" id="1186714at2"/>
<keyword evidence="2" id="KW-1185">Reference proteome</keyword>
<dbReference type="KEGG" id="kan:IMCC3317_29060"/>
<name>A0A7L4ZLZ9_9FLAO</name>
<protein>
    <submittedName>
        <fullName evidence="1">Uncharacterized protein</fullName>
    </submittedName>
</protein>
<organism evidence="1 2">
    <name type="scientific">Kordia antarctica</name>
    <dbReference type="NCBI Taxonomy" id="1218801"/>
    <lineage>
        <taxon>Bacteria</taxon>
        <taxon>Pseudomonadati</taxon>
        <taxon>Bacteroidota</taxon>
        <taxon>Flavobacteriia</taxon>
        <taxon>Flavobacteriales</taxon>
        <taxon>Flavobacteriaceae</taxon>
        <taxon>Kordia</taxon>
    </lineage>
</organism>
<dbReference type="RefSeq" id="WP_160130147.1">
    <property type="nucleotide sequence ID" value="NZ_CP019288.1"/>
</dbReference>
<evidence type="ECO:0000313" key="1">
    <source>
        <dbReference type="EMBL" id="QHI37527.1"/>
    </source>
</evidence>
<gene>
    <name evidence="1" type="ORF">IMCC3317_29060</name>
</gene>
<reference evidence="1 2" key="1">
    <citation type="journal article" date="2013" name="Int. J. Syst. Evol. Microbiol.">
        <title>Kordia antarctica sp. nov., isolated from Antarctic seawater.</title>
        <authorList>
            <person name="Baek K."/>
            <person name="Choi A."/>
            <person name="Kang I."/>
            <person name="Lee K."/>
            <person name="Cho J.C."/>
        </authorList>
    </citation>
    <scope>NUCLEOTIDE SEQUENCE [LARGE SCALE GENOMIC DNA]</scope>
    <source>
        <strain evidence="1 2">IMCC3317</strain>
    </source>
</reference>
<proteinExistence type="predicted"/>
<sequence>MKTIKISKDRILLVVIIILVWYTTLLKACESDINISPEPTVTIVRDTVWQTKIDTLHIKTTTFEHVYIPIENSHLDRKDFKKEITLEETTQFAAGKLYKDTLSTDDIDIFTYNLVDGTLIDSKFSYQLKVPREITITKTIEHPKTYRSGLYVFGEIGGNNQKFDNLSLGLQYQNKGKWFASYRINLNQIEAITHNIGVGVRFW</sequence>
<accession>A0A7L4ZLZ9</accession>
<evidence type="ECO:0000313" key="2">
    <source>
        <dbReference type="Proteomes" id="UP000464657"/>
    </source>
</evidence>